<feature type="region of interest" description="Disordered" evidence="5">
    <location>
        <begin position="41"/>
        <end position="66"/>
    </location>
</feature>
<name>A0A7S2UFG6_9STRA</name>
<keyword evidence="2" id="KW-0805">Transcription regulation</keyword>
<accession>A0A7S2UFG6</accession>
<sequence>MDRAEKDETPAAVWQASLNATCNRLSTQYLNLLRSASSAAALDPGLGGQDPRAGGGAMKDVNEPPPPLAADAAMSSLQAKLATQNLAVASAHLLDLIRTLRLSALLMEQTSIEAEQEDECQHARIQMSQAMEASDSLEAQIMALRNQTP</sequence>
<evidence type="ECO:0000256" key="2">
    <source>
        <dbReference type="ARBA" id="ARBA00023015"/>
    </source>
</evidence>
<keyword evidence="3" id="KW-0804">Transcription</keyword>
<proteinExistence type="predicted"/>
<reference evidence="6" key="1">
    <citation type="submission" date="2021-01" db="EMBL/GenBank/DDBJ databases">
        <authorList>
            <person name="Corre E."/>
            <person name="Pelletier E."/>
            <person name="Niang G."/>
            <person name="Scheremetjew M."/>
            <person name="Finn R."/>
            <person name="Kale V."/>
            <person name="Holt S."/>
            <person name="Cochrane G."/>
            <person name="Meng A."/>
            <person name="Brown T."/>
            <person name="Cohen L."/>
        </authorList>
    </citation>
    <scope>NUCLEOTIDE SEQUENCE</scope>
    <source>
        <strain evidence="6">CCMP2084</strain>
    </source>
</reference>
<dbReference type="InterPro" id="IPR009332">
    <property type="entry name" value="Med22"/>
</dbReference>
<keyword evidence="4" id="KW-0539">Nucleus</keyword>
<dbReference type="GO" id="GO:0006357">
    <property type="term" value="P:regulation of transcription by RNA polymerase II"/>
    <property type="evidence" value="ECO:0007669"/>
    <property type="project" value="InterPro"/>
</dbReference>
<comment type="subcellular location">
    <subcellularLocation>
        <location evidence="1">Nucleus</location>
    </subcellularLocation>
</comment>
<dbReference type="GO" id="GO:0016592">
    <property type="term" value="C:mediator complex"/>
    <property type="evidence" value="ECO:0007669"/>
    <property type="project" value="InterPro"/>
</dbReference>
<dbReference type="EMBL" id="HBHQ01014781">
    <property type="protein sequence ID" value="CAD9818033.1"/>
    <property type="molecule type" value="Transcribed_RNA"/>
</dbReference>
<dbReference type="GO" id="GO:0003712">
    <property type="term" value="F:transcription coregulator activity"/>
    <property type="evidence" value="ECO:0007669"/>
    <property type="project" value="InterPro"/>
</dbReference>
<gene>
    <name evidence="6" type="ORF">ASEP1449_LOCUS9865</name>
</gene>
<feature type="compositionally biased region" description="Gly residues" evidence="5">
    <location>
        <begin position="45"/>
        <end position="57"/>
    </location>
</feature>
<evidence type="ECO:0000256" key="4">
    <source>
        <dbReference type="ARBA" id="ARBA00023242"/>
    </source>
</evidence>
<protein>
    <submittedName>
        <fullName evidence="6">Uncharacterized protein</fullName>
    </submittedName>
</protein>
<dbReference type="Pfam" id="PF06179">
    <property type="entry name" value="Med22"/>
    <property type="match status" value="1"/>
</dbReference>
<evidence type="ECO:0000256" key="3">
    <source>
        <dbReference type="ARBA" id="ARBA00023163"/>
    </source>
</evidence>
<evidence type="ECO:0000256" key="5">
    <source>
        <dbReference type="SAM" id="MobiDB-lite"/>
    </source>
</evidence>
<evidence type="ECO:0000313" key="6">
    <source>
        <dbReference type="EMBL" id="CAD9818033.1"/>
    </source>
</evidence>
<evidence type="ECO:0000256" key="1">
    <source>
        <dbReference type="ARBA" id="ARBA00004123"/>
    </source>
</evidence>
<dbReference type="AlphaFoldDB" id="A0A7S2UFG6"/>
<organism evidence="6">
    <name type="scientific">Attheya septentrionalis</name>
    <dbReference type="NCBI Taxonomy" id="420275"/>
    <lineage>
        <taxon>Eukaryota</taxon>
        <taxon>Sar</taxon>
        <taxon>Stramenopiles</taxon>
        <taxon>Ochrophyta</taxon>
        <taxon>Bacillariophyta</taxon>
        <taxon>Coscinodiscophyceae</taxon>
        <taxon>Chaetocerotophycidae</taxon>
        <taxon>Chaetocerotales</taxon>
        <taxon>Attheyaceae</taxon>
        <taxon>Attheya</taxon>
    </lineage>
</organism>